<keyword evidence="4" id="KW-1185">Reference proteome</keyword>
<feature type="transmembrane region" description="Helical" evidence="1">
    <location>
        <begin position="131"/>
        <end position="153"/>
    </location>
</feature>
<organism evidence="3 4">
    <name type="scientific">Campylobacter iguaniorum</name>
    <dbReference type="NCBI Taxonomy" id="1244531"/>
    <lineage>
        <taxon>Bacteria</taxon>
        <taxon>Pseudomonadati</taxon>
        <taxon>Campylobacterota</taxon>
        <taxon>Epsilonproteobacteria</taxon>
        <taxon>Campylobacterales</taxon>
        <taxon>Campylobacteraceae</taxon>
        <taxon>Campylobacter</taxon>
    </lineage>
</organism>
<feature type="transmembrane region" description="Helical" evidence="1">
    <location>
        <begin position="6"/>
        <end position="36"/>
    </location>
</feature>
<sequence>MEFATIFSVISVAFLSSISHCLGMCGGFVVACNAKLAKKPVAQIWLYNISYHISRILAYVVLGILFGLFGSFVIASVILKGYVFFAIGLFMVVLGVALIKRGTLLKFIENDKISQKFIMPKFKNLIQKDGILAFMLLGFLNGLLPCGVVYYFLALSLSAGSIANGALVMAAFGVSTLPAMLGFSGLVNLISGELKSKMNYISAGIIMLYGIYLAYLGFMAIK</sequence>
<dbReference type="eggNOG" id="COG2836">
    <property type="taxonomic scope" value="Bacteria"/>
</dbReference>
<feature type="transmembrane region" description="Helical" evidence="1">
    <location>
        <begin position="56"/>
        <end position="75"/>
    </location>
</feature>
<dbReference type="Proteomes" id="UP000028486">
    <property type="component" value="Chromosome"/>
</dbReference>
<gene>
    <name evidence="3" type="ORF">CIG1485E_0434</name>
</gene>
<keyword evidence="1" id="KW-0812">Transmembrane</keyword>
<dbReference type="PANTHER" id="PTHR42208">
    <property type="entry name" value="HEAVY METAL TRANSPORTER-RELATED"/>
    <property type="match status" value="1"/>
</dbReference>
<feature type="transmembrane region" description="Helical" evidence="1">
    <location>
        <begin position="81"/>
        <end position="99"/>
    </location>
</feature>
<dbReference type="InterPro" id="IPR039447">
    <property type="entry name" value="UreH-like_TM_dom"/>
</dbReference>
<feature type="transmembrane region" description="Helical" evidence="1">
    <location>
        <begin position="199"/>
        <end position="221"/>
    </location>
</feature>
<dbReference type="RefSeq" id="WP_038453233.1">
    <property type="nucleotide sequence ID" value="NZ_CP009043.1"/>
</dbReference>
<evidence type="ECO:0000256" key="1">
    <source>
        <dbReference type="SAM" id="Phobius"/>
    </source>
</evidence>
<dbReference type="EMBL" id="CP009043">
    <property type="protein sequence ID" value="AII14300.1"/>
    <property type="molecule type" value="Genomic_DNA"/>
</dbReference>
<dbReference type="OrthoDB" id="9798690at2"/>
<accession>A0A076F7V9</accession>
<keyword evidence="1" id="KW-1133">Transmembrane helix</keyword>
<feature type="transmembrane region" description="Helical" evidence="1">
    <location>
        <begin position="165"/>
        <end position="187"/>
    </location>
</feature>
<dbReference type="STRING" id="1244531.CIG2463D_0435"/>
<evidence type="ECO:0000313" key="3">
    <source>
        <dbReference type="EMBL" id="AII14300.1"/>
    </source>
</evidence>
<dbReference type="AlphaFoldDB" id="A0A076F7V9"/>
<dbReference type="PANTHER" id="PTHR42208:SF1">
    <property type="entry name" value="HEAVY METAL TRANSPORTER"/>
    <property type="match status" value="1"/>
</dbReference>
<keyword evidence="1" id="KW-0472">Membrane</keyword>
<name>A0A076F7V9_9BACT</name>
<dbReference type="Pfam" id="PF13386">
    <property type="entry name" value="DsbD_2"/>
    <property type="match status" value="1"/>
</dbReference>
<feature type="domain" description="Urease accessory protein UreH-like transmembrane" evidence="2">
    <location>
        <begin position="10"/>
        <end position="212"/>
    </location>
</feature>
<dbReference type="KEGG" id="caj:CIG1485E_0434"/>
<proteinExistence type="predicted"/>
<reference evidence="4" key="1">
    <citation type="journal article" date="2014" name="Genome Announc.">
        <title>Complete Genome Sequence of Campylobacter iguaniorum Strain 1485ET, Isolated from a Bearded Dragon (Pogona vitticeps).</title>
        <authorList>
            <person name="Gilbert M.J."/>
            <person name="Miller W.G."/>
            <person name="Yee E."/>
            <person name="Kik M."/>
            <person name="Wagenaar J.A."/>
            <person name="Duim B."/>
        </authorList>
    </citation>
    <scope>NUCLEOTIDE SEQUENCE [LARGE SCALE GENOMIC DNA]</scope>
    <source>
        <strain evidence="4">1485E</strain>
    </source>
</reference>
<evidence type="ECO:0000313" key="4">
    <source>
        <dbReference type="Proteomes" id="UP000028486"/>
    </source>
</evidence>
<evidence type="ECO:0000259" key="2">
    <source>
        <dbReference type="Pfam" id="PF13386"/>
    </source>
</evidence>
<dbReference type="HOGENOM" id="CLU_032635_1_0_7"/>
<protein>
    <submittedName>
        <fullName evidence="3">Hypothetical membrane protein (DsbD domain)</fullName>
    </submittedName>
</protein>